<dbReference type="SUPFAM" id="SSF56801">
    <property type="entry name" value="Acetyl-CoA synthetase-like"/>
    <property type="match status" value="1"/>
</dbReference>
<dbReference type="InterPro" id="IPR020845">
    <property type="entry name" value="AMP-binding_CS"/>
</dbReference>
<dbReference type="RefSeq" id="WP_246568723.1">
    <property type="nucleotide sequence ID" value="NZ_AP023359.1"/>
</dbReference>
<dbReference type="Gene3D" id="3.30.300.30">
    <property type="match status" value="1"/>
</dbReference>
<dbReference type="EMBL" id="AP023359">
    <property type="protein sequence ID" value="BCJ66165.1"/>
    <property type="molecule type" value="Genomic_DNA"/>
</dbReference>
<evidence type="ECO:0000313" key="6">
    <source>
        <dbReference type="Proteomes" id="UP000680866"/>
    </source>
</evidence>
<dbReference type="GO" id="GO:0006631">
    <property type="term" value="P:fatty acid metabolic process"/>
    <property type="evidence" value="ECO:0007669"/>
    <property type="project" value="TreeGrafter"/>
</dbReference>
<dbReference type="PANTHER" id="PTHR43201">
    <property type="entry name" value="ACYL-COA SYNTHETASE"/>
    <property type="match status" value="1"/>
</dbReference>
<feature type="domain" description="AMP-binding enzyme C-terminal" evidence="4">
    <location>
        <begin position="445"/>
        <end position="520"/>
    </location>
</feature>
<dbReference type="Pfam" id="PF00501">
    <property type="entry name" value="AMP-binding"/>
    <property type="match status" value="1"/>
</dbReference>
<dbReference type="Gene3D" id="3.40.50.12780">
    <property type="entry name" value="N-terminal domain of ligase-like"/>
    <property type="match status" value="1"/>
</dbReference>
<name>A0A810N3V1_9ACTN</name>
<evidence type="ECO:0000259" key="3">
    <source>
        <dbReference type="Pfam" id="PF00501"/>
    </source>
</evidence>
<keyword evidence="6" id="KW-1185">Reference proteome</keyword>
<evidence type="ECO:0000256" key="1">
    <source>
        <dbReference type="ARBA" id="ARBA00006432"/>
    </source>
</evidence>
<accession>A0A810N3V1</accession>
<sequence>MQEPASTPDPVVARPGGTLAERVRRAAAGGPERPALVWRDQTITWGDLDARIDTVTAALTRLTPPAPGGPPPRVAIALPNSPEFVVCYFAALRAGRIAVPLNPAFTARELRHVLADSGAALLICTEQIRELVDGVRAELPALTGVHTGPPPVPDGAASILTGPTGRDEVAVLLYTSGTEGQPKGAMLTHRALMANHEQVARIRPAVVGTDDRLLLALPLFHAYGLNTGLGAVAYHAACGVLLDRFEPAEALTAITRHRVSGVVGVPSMFAGWAEQPDLRAAMTSVRVAVCGAAPLDPATAARFTAAAGRPAFVGYGLTETAPVLTTTLSSPAPKGGSIGQPIPGVELRLVGPDGADLWRDGAAEAGEEDDLTVEYGSPGTDPGEIVVRGANLFSGYWPDGRDGPDRDGWWATGDVAYADADGDLFLVDRLGELIIVNGFNVYPHEVELVLDAHPDVAESAVLGVPHPTAGQTVAAYVVRRPGGAVTAAELGRHCAARLARFKCPATLEFVDELPHSAIGKVRKTMLRSEYAGG</sequence>
<comment type="similarity">
    <text evidence="1">Belongs to the ATP-dependent AMP-binding enzyme family.</text>
</comment>
<dbReference type="KEGG" id="pry:Prubr_31860"/>
<dbReference type="Pfam" id="PF13193">
    <property type="entry name" value="AMP-binding_C"/>
    <property type="match status" value="1"/>
</dbReference>
<organism evidence="5 6">
    <name type="scientific">Polymorphospora rubra</name>
    <dbReference type="NCBI Taxonomy" id="338584"/>
    <lineage>
        <taxon>Bacteria</taxon>
        <taxon>Bacillati</taxon>
        <taxon>Actinomycetota</taxon>
        <taxon>Actinomycetes</taxon>
        <taxon>Micromonosporales</taxon>
        <taxon>Micromonosporaceae</taxon>
        <taxon>Polymorphospora</taxon>
    </lineage>
</organism>
<evidence type="ECO:0000256" key="2">
    <source>
        <dbReference type="ARBA" id="ARBA00022598"/>
    </source>
</evidence>
<dbReference type="InterPro" id="IPR045851">
    <property type="entry name" value="AMP-bd_C_sf"/>
</dbReference>
<dbReference type="InterPro" id="IPR025110">
    <property type="entry name" value="AMP-bd_C"/>
</dbReference>
<dbReference type="PANTHER" id="PTHR43201:SF5">
    <property type="entry name" value="MEDIUM-CHAIN ACYL-COA LIGASE ACSF2, MITOCHONDRIAL"/>
    <property type="match status" value="1"/>
</dbReference>
<protein>
    <submittedName>
        <fullName evidence="5">Long-chain acyl-CoA synthetase</fullName>
    </submittedName>
</protein>
<evidence type="ECO:0000313" key="5">
    <source>
        <dbReference type="EMBL" id="BCJ66165.1"/>
    </source>
</evidence>
<feature type="domain" description="AMP-dependent synthetase/ligase" evidence="3">
    <location>
        <begin position="24"/>
        <end position="397"/>
    </location>
</feature>
<dbReference type="InterPro" id="IPR042099">
    <property type="entry name" value="ANL_N_sf"/>
</dbReference>
<dbReference type="GO" id="GO:0031956">
    <property type="term" value="F:medium-chain fatty acid-CoA ligase activity"/>
    <property type="evidence" value="ECO:0007669"/>
    <property type="project" value="TreeGrafter"/>
</dbReference>
<gene>
    <name evidence="5" type="primary">fadD_2</name>
    <name evidence="5" type="ORF">Prubr_31860</name>
</gene>
<dbReference type="InterPro" id="IPR000873">
    <property type="entry name" value="AMP-dep_synth/lig_dom"/>
</dbReference>
<proteinExistence type="inferred from homology"/>
<evidence type="ECO:0000259" key="4">
    <source>
        <dbReference type="Pfam" id="PF13193"/>
    </source>
</evidence>
<dbReference type="PROSITE" id="PS00455">
    <property type="entry name" value="AMP_BINDING"/>
    <property type="match status" value="1"/>
</dbReference>
<dbReference type="Proteomes" id="UP000680866">
    <property type="component" value="Chromosome"/>
</dbReference>
<reference evidence="5" key="1">
    <citation type="submission" date="2020-08" db="EMBL/GenBank/DDBJ databases">
        <title>Whole genome shotgun sequence of Polymorphospora rubra NBRC 101157.</title>
        <authorList>
            <person name="Komaki H."/>
            <person name="Tamura T."/>
        </authorList>
    </citation>
    <scope>NUCLEOTIDE SEQUENCE</scope>
    <source>
        <strain evidence="5">NBRC 101157</strain>
    </source>
</reference>
<dbReference type="AlphaFoldDB" id="A0A810N3V1"/>
<keyword evidence="2" id="KW-0436">Ligase</keyword>